<dbReference type="FunCoup" id="L2GQK1">
    <property type="interactions" value="347"/>
</dbReference>
<dbReference type="Proteomes" id="UP000011081">
    <property type="component" value="Unassembled WGS sequence"/>
</dbReference>
<dbReference type="PANTHER" id="PTHR11215:SF1">
    <property type="entry name" value="MYG1 EXONUCLEASE"/>
    <property type="match status" value="1"/>
</dbReference>
<dbReference type="PANTHER" id="PTHR11215">
    <property type="entry name" value="METAL DEPENDENT HYDROLASE - RELATED"/>
    <property type="match status" value="1"/>
</dbReference>
<dbReference type="RefSeq" id="XP_008075638.1">
    <property type="nucleotide sequence ID" value="XM_008077447.1"/>
</dbReference>
<proteinExistence type="inferred from homology"/>
<gene>
    <name evidence="2" type="ORF">VCUG_02630</name>
</gene>
<dbReference type="HOGENOM" id="CLU_051576_0_0_1"/>
<dbReference type="OrthoDB" id="10265310at2759"/>
<organism evidence="2 3">
    <name type="scientific">Vavraia culicis (isolate floridensis)</name>
    <name type="common">Microsporidian parasite</name>
    <dbReference type="NCBI Taxonomy" id="948595"/>
    <lineage>
        <taxon>Eukaryota</taxon>
        <taxon>Fungi</taxon>
        <taxon>Fungi incertae sedis</taxon>
        <taxon>Microsporidia</taxon>
        <taxon>Pleistophoridae</taxon>
        <taxon>Vavraia</taxon>
    </lineage>
</organism>
<dbReference type="GeneID" id="19880490"/>
<keyword evidence="3" id="KW-1185">Reference proteome</keyword>
<evidence type="ECO:0008006" key="4">
    <source>
        <dbReference type="Google" id="ProtNLM"/>
    </source>
</evidence>
<dbReference type="Pfam" id="PF03690">
    <property type="entry name" value="MYG1_exonuc"/>
    <property type="match status" value="1"/>
</dbReference>
<sequence length="344" mass="39246">MKLATHNQRFHLDEVTSTAILKKIFPDATLKRTRDPKDFEEADIVYDVSGVYDPTRGRYDHHQRGFTHTFSEAFPIKLSSAGLIYKHYHKQLFKYYGLVAEDWIVDEVYEEYFKYVDACDNGVDLQCTIVPRTMVDLVSCFNVQETGVKEDTKNGQMKNEVGGATTAGSSARVHSSCTVPLSDTLKDFVLSDNYNDYNFLCALNLISIDMDNYFRQKKQLVEMVSANHDLIRSATGDILVIGPDRDLSREALFILEKIWKKDFLFIVYDSSEHVRMYGTIKERNSYAIKVPLCLEWGGLREEELRARSGIEGSTFVHSSGFTGGAKDLKSALEMCRRSIKKSQE</sequence>
<dbReference type="InterPro" id="IPR003226">
    <property type="entry name" value="MYG1_exonuclease"/>
</dbReference>
<dbReference type="InParanoid" id="L2GQK1"/>
<comment type="similarity">
    <text evidence="1">Belongs to the MYG1 family.</text>
</comment>
<evidence type="ECO:0000313" key="2">
    <source>
        <dbReference type="EMBL" id="ELA45884.1"/>
    </source>
</evidence>
<dbReference type="EMBL" id="GL877493">
    <property type="protein sequence ID" value="ELA45884.1"/>
    <property type="molecule type" value="Genomic_DNA"/>
</dbReference>
<evidence type="ECO:0000256" key="1">
    <source>
        <dbReference type="ARBA" id="ARBA00010105"/>
    </source>
</evidence>
<dbReference type="OMA" id="FHANSWL"/>
<dbReference type="AlphaFoldDB" id="L2GQK1"/>
<reference evidence="3" key="1">
    <citation type="submission" date="2011-03" db="EMBL/GenBank/DDBJ databases">
        <title>The genome sequence of Vavraia culicis strain floridensis.</title>
        <authorList>
            <consortium name="The Broad Institute Genome Sequencing Platform"/>
            <person name="Cuomo C."/>
            <person name="Becnel J."/>
            <person name="Sanscrainte N."/>
            <person name="Young S.K."/>
            <person name="Zeng Q."/>
            <person name="Gargeya S."/>
            <person name="Fitzgerald M."/>
            <person name="Haas B."/>
            <person name="Abouelleil A."/>
            <person name="Alvarado L."/>
            <person name="Arachchi H.M."/>
            <person name="Berlin A."/>
            <person name="Chapman S.B."/>
            <person name="Gearin G."/>
            <person name="Goldberg J."/>
            <person name="Griggs A."/>
            <person name="Gujja S."/>
            <person name="Hansen M."/>
            <person name="Heiman D."/>
            <person name="Howarth C."/>
            <person name="Larimer J."/>
            <person name="Lui A."/>
            <person name="MacDonald P.J.P."/>
            <person name="McCowen C."/>
            <person name="Montmayeur A."/>
            <person name="Murphy C."/>
            <person name="Neiman D."/>
            <person name="Pearson M."/>
            <person name="Priest M."/>
            <person name="Roberts A."/>
            <person name="Saif S."/>
            <person name="Shea T."/>
            <person name="Sisk P."/>
            <person name="Stolte C."/>
            <person name="Sykes S."/>
            <person name="Wortman J."/>
            <person name="Nusbaum C."/>
            <person name="Birren B."/>
        </authorList>
    </citation>
    <scope>NUCLEOTIDE SEQUENCE [LARGE SCALE GENOMIC DNA]</scope>
    <source>
        <strain evidence="3">floridensis</strain>
    </source>
</reference>
<dbReference type="GO" id="GO:0005634">
    <property type="term" value="C:nucleus"/>
    <property type="evidence" value="ECO:0007669"/>
    <property type="project" value="TreeGrafter"/>
</dbReference>
<dbReference type="VEuPathDB" id="MicrosporidiaDB:VCUG_02630"/>
<name>L2GQK1_VAVCU</name>
<dbReference type="GO" id="GO:0005737">
    <property type="term" value="C:cytoplasm"/>
    <property type="evidence" value="ECO:0007669"/>
    <property type="project" value="TreeGrafter"/>
</dbReference>
<dbReference type="STRING" id="948595.L2GQK1"/>
<evidence type="ECO:0000313" key="3">
    <source>
        <dbReference type="Proteomes" id="UP000011081"/>
    </source>
</evidence>
<protein>
    <recommendedName>
        <fullName evidence="4">Metal-dependent protein hydrolase</fullName>
    </recommendedName>
</protein>
<accession>L2GQK1</accession>